<protein>
    <submittedName>
        <fullName evidence="3">Uncharacterized protein</fullName>
    </submittedName>
</protein>
<feature type="compositionally biased region" description="Basic and acidic residues" evidence="1">
    <location>
        <begin position="101"/>
        <end position="117"/>
    </location>
</feature>
<organism evidence="3 4">
    <name type="scientific">Oidiodendron maius (strain Zn)</name>
    <dbReference type="NCBI Taxonomy" id="913774"/>
    <lineage>
        <taxon>Eukaryota</taxon>
        <taxon>Fungi</taxon>
        <taxon>Dikarya</taxon>
        <taxon>Ascomycota</taxon>
        <taxon>Pezizomycotina</taxon>
        <taxon>Leotiomycetes</taxon>
        <taxon>Leotiomycetes incertae sedis</taxon>
        <taxon>Myxotrichaceae</taxon>
        <taxon>Oidiodendron</taxon>
    </lineage>
</organism>
<feature type="signal peptide" evidence="2">
    <location>
        <begin position="1"/>
        <end position="18"/>
    </location>
</feature>
<keyword evidence="2" id="KW-0732">Signal</keyword>
<dbReference type="InParanoid" id="A0A0C3HA84"/>
<keyword evidence="4" id="KW-1185">Reference proteome</keyword>
<evidence type="ECO:0000313" key="3">
    <source>
        <dbReference type="EMBL" id="KIM99271.1"/>
    </source>
</evidence>
<feature type="chain" id="PRO_5002165305" evidence="2">
    <location>
        <begin position="19"/>
        <end position="150"/>
    </location>
</feature>
<accession>A0A0C3HA84</accession>
<dbReference type="EMBL" id="KN832879">
    <property type="protein sequence ID" value="KIM99271.1"/>
    <property type="molecule type" value="Genomic_DNA"/>
</dbReference>
<dbReference type="HOGENOM" id="CLU_1741103_0_0_1"/>
<feature type="region of interest" description="Disordered" evidence="1">
    <location>
        <begin position="87"/>
        <end position="150"/>
    </location>
</feature>
<feature type="compositionally biased region" description="Basic and acidic residues" evidence="1">
    <location>
        <begin position="140"/>
        <end position="150"/>
    </location>
</feature>
<gene>
    <name evidence="3" type="ORF">OIDMADRAFT_30887</name>
</gene>
<dbReference type="Proteomes" id="UP000054321">
    <property type="component" value="Unassembled WGS sequence"/>
</dbReference>
<evidence type="ECO:0000256" key="2">
    <source>
        <dbReference type="SAM" id="SignalP"/>
    </source>
</evidence>
<reference evidence="3 4" key="1">
    <citation type="submission" date="2014-04" db="EMBL/GenBank/DDBJ databases">
        <authorList>
            <consortium name="DOE Joint Genome Institute"/>
            <person name="Kuo A."/>
            <person name="Martino E."/>
            <person name="Perotto S."/>
            <person name="Kohler A."/>
            <person name="Nagy L.G."/>
            <person name="Floudas D."/>
            <person name="Copeland A."/>
            <person name="Barry K.W."/>
            <person name="Cichocki N."/>
            <person name="Veneault-Fourrey C."/>
            <person name="LaButti K."/>
            <person name="Lindquist E.A."/>
            <person name="Lipzen A."/>
            <person name="Lundell T."/>
            <person name="Morin E."/>
            <person name="Murat C."/>
            <person name="Sun H."/>
            <person name="Tunlid A."/>
            <person name="Henrissat B."/>
            <person name="Grigoriev I.V."/>
            <person name="Hibbett D.S."/>
            <person name="Martin F."/>
            <person name="Nordberg H.P."/>
            <person name="Cantor M.N."/>
            <person name="Hua S.X."/>
        </authorList>
    </citation>
    <scope>NUCLEOTIDE SEQUENCE [LARGE SCALE GENOMIC DNA]</scope>
    <source>
        <strain evidence="3 4">Zn</strain>
    </source>
</reference>
<evidence type="ECO:0000256" key="1">
    <source>
        <dbReference type="SAM" id="MobiDB-lite"/>
    </source>
</evidence>
<reference evidence="4" key="2">
    <citation type="submission" date="2015-01" db="EMBL/GenBank/DDBJ databases">
        <title>Evolutionary Origins and Diversification of the Mycorrhizal Mutualists.</title>
        <authorList>
            <consortium name="DOE Joint Genome Institute"/>
            <consortium name="Mycorrhizal Genomics Consortium"/>
            <person name="Kohler A."/>
            <person name="Kuo A."/>
            <person name="Nagy L.G."/>
            <person name="Floudas D."/>
            <person name="Copeland A."/>
            <person name="Barry K.W."/>
            <person name="Cichocki N."/>
            <person name="Veneault-Fourrey C."/>
            <person name="LaButti K."/>
            <person name="Lindquist E.A."/>
            <person name="Lipzen A."/>
            <person name="Lundell T."/>
            <person name="Morin E."/>
            <person name="Murat C."/>
            <person name="Riley R."/>
            <person name="Ohm R."/>
            <person name="Sun H."/>
            <person name="Tunlid A."/>
            <person name="Henrissat B."/>
            <person name="Grigoriev I.V."/>
            <person name="Hibbett D.S."/>
            <person name="Martin F."/>
        </authorList>
    </citation>
    <scope>NUCLEOTIDE SEQUENCE [LARGE SCALE GENOMIC DNA]</scope>
    <source>
        <strain evidence="4">Zn</strain>
    </source>
</reference>
<dbReference type="AlphaFoldDB" id="A0A0C3HA84"/>
<name>A0A0C3HA84_OIDMZ</name>
<sequence>MQSKTILPLALLARVLSASPIPPSTENGLDIQTRVATPEVSYPEDINNDIEHRFHGRRMFQAIAKQVGKEVIKSPDLIGQVGEQIYDGVNQEPPKPFQGHMLKEQMDAEKKKMENQKASDSSKVPIPDPSPFGPIFAGKLPDKLDDKGGK</sequence>
<proteinExistence type="predicted"/>
<evidence type="ECO:0000313" key="4">
    <source>
        <dbReference type="Proteomes" id="UP000054321"/>
    </source>
</evidence>